<reference evidence="1 2" key="1">
    <citation type="submission" date="2018-03" db="EMBL/GenBank/DDBJ databases">
        <title>Genomic Encyclopedia of Archaeal and Bacterial Type Strains, Phase II (KMG-II): from individual species to whole genera.</title>
        <authorList>
            <person name="Goeker M."/>
        </authorList>
    </citation>
    <scope>NUCLEOTIDE SEQUENCE [LARGE SCALE GENOMIC DNA]</scope>
    <source>
        <strain evidence="1 2">DSM 29057</strain>
    </source>
</reference>
<proteinExistence type="predicted"/>
<keyword evidence="2" id="KW-1185">Reference proteome</keyword>
<organism evidence="1 2">
    <name type="scientific">Dyadobacter jiangsuensis</name>
    <dbReference type="NCBI Taxonomy" id="1591085"/>
    <lineage>
        <taxon>Bacteria</taxon>
        <taxon>Pseudomonadati</taxon>
        <taxon>Bacteroidota</taxon>
        <taxon>Cytophagia</taxon>
        <taxon>Cytophagales</taxon>
        <taxon>Spirosomataceae</taxon>
        <taxon>Dyadobacter</taxon>
    </lineage>
</organism>
<name>A0A2P8FP49_9BACT</name>
<dbReference type="EMBL" id="PYAS01000016">
    <property type="protein sequence ID" value="PSL23477.1"/>
    <property type="molecule type" value="Genomic_DNA"/>
</dbReference>
<evidence type="ECO:0000313" key="1">
    <source>
        <dbReference type="EMBL" id="PSL23477.1"/>
    </source>
</evidence>
<gene>
    <name evidence="1" type="ORF">CLV60_11632</name>
</gene>
<dbReference type="RefSeq" id="WP_106598604.1">
    <property type="nucleotide sequence ID" value="NZ_PYAS01000016.1"/>
</dbReference>
<accession>A0A2P8FP49</accession>
<sequence>MSKPKTPASPKVAKDLLSSFLETLHQGFETDTNLETSAGVAFDYGRYGTFILRRAVHRNHAYVKAMKEKVLPYLEARGEVAEGEEDQRANQLMAEIYTDTVIVGLKTADGVSIPYNDDAKEGLVRLFLAAPDLFTKIQSDASDAANFRKKRTEAEAKN</sequence>
<comment type="caution">
    <text evidence="1">The sequence shown here is derived from an EMBL/GenBank/DDBJ whole genome shotgun (WGS) entry which is preliminary data.</text>
</comment>
<dbReference type="AlphaFoldDB" id="A0A2P8FP49"/>
<dbReference type="Proteomes" id="UP000241964">
    <property type="component" value="Unassembled WGS sequence"/>
</dbReference>
<protein>
    <submittedName>
        <fullName evidence="1">Uncharacterized protein</fullName>
    </submittedName>
</protein>
<evidence type="ECO:0000313" key="2">
    <source>
        <dbReference type="Proteomes" id="UP000241964"/>
    </source>
</evidence>
<dbReference type="OrthoDB" id="980365at2"/>